<feature type="region of interest" description="Disordered" evidence="2">
    <location>
        <begin position="446"/>
        <end position="551"/>
    </location>
</feature>
<dbReference type="UniPathway" id="UPA00143"/>
<feature type="compositionally biased region" description="Basic and acidic residues" evidence="2">
    <location>
        <begin position="672"/>
        <end position="681"/>
    </location>
</feature>
<dbReference type="InterPro" id="IPR000719">
    <property type="entry name" value="Prot_kinase_dom"/>
</dbReference>
<feature type="compositionally biased region" description="Low complexity" evidence="2">
    <location>
        <begin position="533"/>
        <end position="542"/>
    </location>
</feature>
<name>A0A1Y1HRC8_KLENI</name>
<dbReference type="SUPFAM" id="SSF81901">
    <property type="entry name" value="HCP-like"/>
    <property type="match status" value="2"/>
</dbReference>
<organism evidence="5 6">
    <name type="scientific">Klebsormidium nitens</name>
    <name type="common">Green alga</name>
    <name type="synonym">Ulothrix nitens</name>
    <dbReference type="NCBI Taxonomy" id="105231"/>
    <lineage>
        <taxon>Eukaryota</taxon>
        <taxon>Viridiplantae</taxon>
        <taxon>Streptophyta</taxon>
        <taxon>Klebsormidiophyceae</taxon>
        <taxon>Klebsormidiales</taxon>
        <taxon>Klebsormidiaceae</taxon>
        <taxon>Klebsormidium</taxon>
    </lineage>
</organism>
<dbReference type="Pfam" id="PF04564">
    <property type="entry name" value="U-box"/>
    <property type="match status" value="1"/>
</dbReference>
<proteinExistence type="predicted"/>
<feature type="compositionally biased region" description="Gly residues" evidence="2">
    <location>
        <begin position="299"/>
        <end position="316"/>
    </location>
</feature>
<keyword evidence="6" id="KW-1185">Reference proteome</keyword>
<dbReference type="InterPro" id="IPR006597">
    <property type="entry name" value="Sel1-like"/>
</dbReference>
<feature type="compositionally biased region" description="Basic and acidic residues" evidence="2">
    <location>
        <begin position="512"/>
        <end position="526"/>
    </location>
</feature>
<feature type="compositionally biased region" description="Basic and acidic residues" evidence="2">
    <location>
        <begin position="250"/>
        <end position="259"/>
    </location>
</feature>
<evidence type="ECO:0000259" key="3">
    <source>
        <dbReference type="PROSITE" id="PS50011"/>
    </source>
</evidence>
<feature type="region of interest" description="Disordered" evidence="2">
    <location>
        <begin position="213"/>
        <end position="259"/>
    </location>
</feature>
<dbReference type="GO" id="GO:0004842">
    <property type="term" value="F:ubiquitin-protein transferase activity"/>
    <property type="evidence" value="ECO:0007669"/>
    <property type="project" value="InterPro"/>
</dbReference>
<dbReference type="GO" id="GO:0016567">
    <property type="term" value="P:protein ubiquitination"/>
    <property type="evidence" value="ECO:0007669"/>
    <property type="project" value="UniProtKB-UniPathway"/>
</dbReference>
<dbReference type="InterPro" id="IPR003613">
    <property type="entry name" value="Ubox_domain"/>
</dbReference>
<dbReference type="PROSITE" id="PS50011">
    <property type="entry name" value="PROTEIN_KINASE_DOM"/>
    <property type="match status" value="1"/>
</dbReference>
<evidence type="ECO:0000256" key="1">
    <source>
        <dbReference type="ARBA" id="ARBA00022786"/>
    </source>
</evidence>
<sequence length="1529" mass="163275">MASKEKERSLYDMIRTILSPGFEESSSKFVIILDGYWTSSPGLTNVMPVLAPVIEKAVQDNEAPVIDRHSHKLIPPSKVLADVRQNDLQKMVAEMIKIEKGKGPRSRAPVLDCFPEFDVPEEHQKLTPEDYRDKTEAYWQERANYREAKYRGRMQALSKCECHAVIDAVLKRHRNDPDGLEALKEGITRYFQQELSLRLPCAMMAYFAALKGTQEGQPEPSGSPSGSSEGPLSATSSDDGVNEGFGFEGARVEGGLKRPRREGLAHARFELTRSMGLPGSGLDGLPGAGLGRLSGSGLEGPLGSGLEGPLGSGFEGPSGSVVKGLPSSGLEGLPSSGFEGLPSAGMEGLPGAGMEGLPGSELGSLPGSKFGGYPGSNFEGGSTGLSWDMVLEAARDGPGLVLVDCEPESPGGSALQEGSEEMDTWILYPKNGAGVYEPEAGAGGWEEENEQEMVVGERQGEAEGGGQSDEEGGEEEEEEDEDEGDDMDSDGGGDDDDGKPPPRGGGNGAADCRGRDGGSSDGDRDGGSGGGSRPSDSGDTGSWYLPEWDAGCGLRGGPDVPVRVADVSGARNPQRVAAGGQEMQLAAIADVSECLAGSRPHSEALAVQAPPPPTPLVPGTNNGSSKPGTGTSLLGWFRRAFKKGTKNAKSENSATTPPELSGVEPGGGTIGRPKEGPEADTPKAVDIAQMGIANLDLNSTVLRSVRIFTYQDLEVATDNFGSAKLLGGLLGKVYRGQLDGAPVSLKLLDLEGLQDPGEIRRKVEILSRLRHPHVATLLGYSPERGGCLVYEYCANGSLEDCLAGKGDSAPLPWFERIRIAVEIAEALQYIHTSRPHIIHENLTPSNILLDENVTAKLADVGVASAPPELATAAMAKTARSSSEGPQRTPESDSGRQISTDPEGQRNGDSADPQSTESDVYAFGICVLQLLTNRAPHDVVGAMKDALDEGGFMALLDRTAGRWPEYVAHKLALLGVQCTTPAVEDRPDRIMHLLPQLRTIHELAQDMAAPQEIAPVLCSYKPPAPLEEQNQNLADRQGSAGHMVPWDATTQELLPLRSLHNTETTPGASESTEEDVPANYRCPITGGVMVDPVFLFSSRQSYERAAVQQWLSGSGPGTIQHPGRIELTPNYDLRREIRSWASRVRYPLPTETPNYSDNAHSLVSLAPRLQTGTTLDKLKAGARDGDPRAQFQLGICFSVPCLGVSFDEATAADYFEMAGEGPGGLPEAWAALSDCYFYGKGVPQDKERGVEYASRVIHLAEPIAKLVLATACREGSGGVKRNPALAEWLITAAETELLRWATQANDPLFETALGVKYWNEDEAKAVYWLGQAAAQGAALANALLGRYYLKQRDTPQSLLTHKAVPLKKVFGYYKEAAGKGYAPAQHVVGECYLSGTGVRKDRGKASKWFLRAAGSGYAPAQLARGKCLPPAKALWWFERAAEQGLAEAHYQLSLLYRKGAKRTSLHRREDLSKAHEFLSKAAALGHGQALADMEAQAGRLGAVRVGNKERLKRWAEGFGAGKIWRKTSEV</sequence>
<dbReference type="PANTHER" id="PTHR45647">
    <property type="entry name" value="OS02G0152300 PROTEIN"/>
    <property type="match status" value="1"/>
</dbReference>
<dbReference type="Gene3D" id="3.30.40.10">
    <property type="entry name" value="Zinc/RING finger domain, C3HC4 (zinc finger)"/>
    <property type="match status" value="1"/>
</dbReference>
<feature type="compositionally biased region" description="Polar residues" evidence="2">
    <location>
        <begin position="1058"/>
        <end position="1069"/>
    </location>
</feature>
<evidence type="ECO:0000313" key="6">
    <source>
        <dbReference type="Proteomes" id="UP000054558"/>
    </source>
</evidence>
<dbReference type="Pfam" id="PF07714">
    <property type="entry name" value="PK_Tyr_Ser-Thr"/>
    <property type="match status" value="1"/>
</dbReference>
<dbReference type="PROSITE" id="PS51698">
    <property type="entry name" value="U_BOX"/>
    <property type="match status" value="1"/>
</dbReference>
<dbReference type="SMART" id="SM00504">
    <property type="entry name" value="Ubox"/>
    <property type="match status" value="1"/>
</dbReference>
<reference evidence="5 6" key="1">
    <citation type="journal article" date="2014" name="Nat. Commun.">
        <title>Klebsormidium flaccidum genome reveals primary factors for plant terrestrial adaptation.</title>
        <authorList>
            <person name="Hori K."/>
            <person name="Maruyama F."/>
            <person name="Fujisawa T."/>
            <person name="Togashi T."/>
            <person name="Yamamoto N."/>
            <person name="Seo M."/>
            <person name="Sato S."/>
            <person name="Yamada T."/>
            <person name="Mori H."/>
            <person name="Tajima N."/>
            <person name="Moriyama T."/>
            <person name="Ikeuchi M."/>
            <person name="Watanabe M."/>
            <person name="Wada H."/>
            <person name="Kobayashi K."/>
            <person name="Saito M."/>
            <person name="Masuda T."/>
            <person name="Sasaki-Sekimoto Y."/>
            <person name="Mashiguchi K."/>
            <person name="Awai K."/>
            <person name="Shimojima M."/>
            <person name="Masuda S."/>
            <person name="Iwai M."/>
            <person name="Nobusawa T."/>
            <person name="Narise T."/>
            <person name="Kondo S."/>
            <person name="Saito H."/>
            <person name="Sato R."/>
            <person name="Murakawa M."/>
            <person name="Ihara Y."/>
            <person name="Oshima-Yamada Y."/>
            <person name="Ohtaka K."/>
            <person name="Satoh M."/>
            <person name="Sonobe K."/>
            <person name="Ishii M."/>
            <person name="Ohtani R."/>
            <person name="Kanamori-Sato M."/>
            <person name="Honoki R."/>
            <person name="Miyazaki D."/>
            <person name="Mochizuki H."/>
            <person name="Umetsu J."/>
            <person name="Higashi K."/>
            <person name="Shibata D."/>
            <person name="Kamiya Y."/>
            <person name="Sato N."/>
            <person name="Nakamura Y."/>
            <person name="Tabata S."/>
            <person name="Ida S."/>
            <person name="Kurokawa K."/>
            <person name="Ohta H."/>
        </authorList>
    </citation>
    <scope>NUCLEOTIDE SEQUENCE [LARGE SCALE GENOMIC DNA]</scope>
    <source>
        <strain evidence="5 6">NIES-2285</strain>
    </source>
</reference>
<dbReference type="Gene3D" id="3.30.200.20">
    <property type="entry name" value="Phosphorylase Kinase, domain 1"/>
    <property type="match status" value="1"/>
</dbReference>
<feature type="compositionally biased region" description="Acidic residues" evidence="2">
    <location>
        <begin position="468"/>
        <end position="497"/>
    </location>
</feature>
<dbReference type="Proteomes" id="UP000054558">
    <property type="component" value="Unassembled WGS sequence"/>
</dbReference>
<dbReference type="PANTHER" id="PTHR45647:SF139">
    <property type="entry name" value="OS02G0152300 PROTEIN"/>
    <property type="match status" value="1"/>
</dbReference>
<dbReference type="InterPro" id="IPR051348">
    <property type="entry name" value="U-box_ubiquitin_ligases"/>
</dbReference>
<dbReference type="Gene3D" id="1.10.510.10">
    <property type="entry name" value="Transferase(Phosphotransferase) domain 1"/>
    <property type="match status" value="1"/>
</dbReference>
<dbReference type="Pfam" id="PF08238">
    <property type="entry name" value="Sel1"/>
    <property type="match status" value="6"/>
</dbReference>
<dbReference type="InterPro" id="IPR013083">
    <property type="entry name" value="Znf_RING/FYVE/PHD"/>
</dbReference>
<protein>
    <submittedName>
        <fullName evidence="5">Uncharacterized protein</fullName>
    </submittedName>
</protein>
<dbReference type="OMA" id="DEYATNI"/>
<feature type="domain" description="U-box" evidence="4">
    <location>
        <begin position="1074"/>
        <end position="1146"/>
    </location>
</feature>
<dbReference type="InterPro" id="IPR001245">
    <property type="entry name" value="Ser-Thr/Tyr_kinase_cat_dom"/>
</dbReference>
<evidence type="ECO:0000259" key="4">
    <source>
        <dbReference type="PROSITE" id="PS51698"/>
    </source>
</evidence>
<feature type="region of interest" description="Disordered" evidence="2">
    <location>
        <begin position="1057"/>
        <end position="1076"/>
    </location>
</feature>
<feature type="region of interest" description="Disordered" evidence="2">
    <location>
        <begin position="299"/>
        <end position="365"/>
    </location>
</feature>
<dbReference type="OrthoDB" id="4062651at2759"/>
<accession>A0A1Y1HRC8</accession>
<dbReference type="InterPro" id="IPR011990">
    <property type="entry name" value="TPR-like_helical_dom_sf"/>
</dbReference>
<dbReference type="STRING" id="105231.A0A1Y1HRC8"/>
<dbReference type="EMBL" id="DF237022">
    <property type="protein sequence ID" value="GAQ81194.1"/>
    <property type="molecule type" value="Genomic_DNA"/>
</dbReference>
<keyword evidence="1" id="KW-0833">Ubl conjugation pathway</keyword>
<dbReference type="InterPro" id="IPR011009">
    <property type="entry name" value="Kinase-like_dom_sf"/>
</dbReference>
<feature type="domain" description="Protein kinase" evidence="3">
    <location>
        <begin position="719"/>
        <end position="1003"/>
    </location>
</feature>
<evidence type="ECO:0000256" key="2">
    <source>
        <dbReference type="SAM" id="MobiDB-lite"/>
    </source>
</evidence>
<feature type="compositionally biased region" description="Low complexity" evidence="2">
    <location>
        <begin position="214"/>
        <end position="231"/>
    </location>
</feature>
<gene>
    <name evidence="5" type="ORF">KFL_000730300</name>
</gene>
<dbReference type="GO" id="GO:0005524">
    <property type="term" value="F:ATP binding"/>
    <property type="evidence" value="ECO:0007669"/>
    <property type="project" value="InterPro"/>
</dbReference>
<dbReference type="Gene3D" id="1.25.40.10">
    <property type="entry name" value="Tetratricopeptide repeat domain"/>
    <property type="match status" value="2"/>
</dbReference>
<feature type="compositionally biased region" description="Low complexity" evidence="2">
    <location>
        <begin position="317"/>
        <end position="341"/>
    </location>
</feature>
<dbReference type="SUPFAM" id="SSF56112">
    <property type="entry name" value="Protein kinase-like (PK-like)"/>
    <property type="match status" value="1"/>
</dbReference>
<feature type="region of interest" description="Disordered" evidence="2">
    <location>
        <begin position="871"/>
        <end position="915"/>
    </location>
</feature>
<dbReference type="SMART" id="SM00671">
    <property type="entry name" value="SEL1"/>
    <property type="match status" value="8"/>
</dbReference>
<dbReference type="SUPFAM" id="SSF57850">
    <property type="entry name" value="RING/U-box"/>
    <property type="match status" value="1"/>
</dbReference>
<evidence type="ECO:0000313" key="5">
    <source>
        <dbReference type="EMBL" id="GAQ81194.1"/>
    </source>
</evidence>
<feature type="region of interest" description="Disordered" evidence="2">
    <location>
        <begin position="644"/>
        <end position="681"/>
    </location>
</feature>
<dbReference type="GO" id="GO:0004672">
    <property type="term" value="F:protein kinase activity"/>
    <property type="evidence" value="ECO:0007669"/>
    <property type="project" value="InterPro"/>
</dbReference>